<dbReference type="Pfam" id="PF20619">
    <property type="entry name" value="DUF6804"/>
    <property type="match status" value="1"/>
</dbReference>
<evidence type="ECO:0008006" key="4">
    <source>
        <dbReference type="Google" id="ProtNLM"/>
    </source>
</evidence>
<keyword evidence="3" id="KW-1185">Reference proteome</keyword>
<gene>
    <name evidence="2" type="ORF">SAMN05421679_11313</name>
</gene>
<dbReference type="InterPro" id="IPR046548">
    <property type="entry name" value="DUF6804"/>
</dbReference>
<feature type="transmembrane region" description="Helical" evidence="1">
    <location>
        <begin position="68"/>
        <end position="84"/>
    </location>
</feature>
<feature type="transmembrane region" description="Helical" evidence="1">
    <location>
        <begin position="90"/>
        <end position="107"/>
    </location>
</feature>
<evidence type="ECO:0000313" key="3">
    <source>
        <dbReference type="Proteomes" id="UP001158050"/>
    </source>
</evidence>
<proteinExistence type="predicted"/>
<feature type="transmembrane region" description="Helical" evidence="1">
    <location>
        <begin position="43"/>
        <end position="59"/>
    </location>
</feature>
<reference evidence="2 3" key="1">
    <citation type="submission" date="2017-05" db="EMBL/GenBank/DDBJ databases">
        <authorList>
            <person name="Varghese N."/>
            <person name="Submissions S."/>
        </authorList>
    </citation>
    <scope>NUCLEOTIDE SEQUENCE [LARGE SCALE GENOMIC DNA]</scope>
    <source>
        <strain evidence="2 3">DSM 18015</strain>
    </source>
</reference>
<protein>
    <recommendedName>
        <fullName evidence="4">SPW repeat-containing protein</fullName>
    </recommendedName>
</protein>
<organism evidence="2 3">
    <name type="scientific">Epilithonimonas pallida</name>
    <dbReference type="NCBI Taxonomy" id="373671"/>
    <lineage>
        <taxon>Bacteria</taxon>
        <taxon>Pseudomonadati</taxon>
        <taxon>Bacteroidota</taxon>
        <taxon>Flavobacteriia</taxon>
        <taxon>Flavobacteriales</taxon>
        <taxon>Weeksellaceae</taxon>
        <taxon>Chryseobacterium group</taxon>
        <taxon>Epilithonimonas</taxon>
    </lineage>
</organism>
<comment type="caution">
    <text evidence="2">The sequence shown here is derived from an EMBL/GenBank/DDBJ whole genome shotgun (WGS) entry which is preliminary data.</text>
</comment>
<evidence type="ECO:0000313" key="2">
    <source>
        <dbReference type="EMBL" id="SMP97405.1"/>
    </source>
</evidence>
<evidence type="ECO:0000256" key="1">
    <source>
        <dbReference type="SAM" id="Phobius"/>
    </source>
</evidence>
<dbReference type="Proteomes" id="UP001158050">
    <property type="component" value="Unassembled WGS sequence"/>
</dbReference>
<keyword evidence="1" id="KW-0812">Transmembrane</keyword>
<name>A0ABY1R7N8_9FLAO</name>
<keyword evidence="1" id="KW-1133">Transmembrane helix</keyword>
<sequence>MEISVLAQAIPKKHYRMEKIIKIGLAVLMFGCLLDMPYGYYQLVRFIALIGFGVLAYQANQRSRQTEMFIYGALALLFQPFFKIALGRELWNIVDVIVGVGLLVSLAKKNKK</sequence>
<keyword evidence="1" id="KW-0472">Membrane</keyword>
<feature type="transmembrane region" description="Helical" evidence="1">
    <location>
        <begin position="20"/>
        <end position="37"/>
    </location>
</feature>
<accession>A0ABY1R7N8</accession>
<dbReference type="EMBL" id="FXUO01000013">
    <property type="protein sequence ID" value="SMP97405.1"/>
    <property type="molecule type" value="Genomic_DNA"/>
</dbReference>